<name>A0A1D9P0H9_9FIRM</name>
<reference evidence="3" key="1">
    <citation type="submission" date="2016-10" db="EMBL/GenBank/DDBJ databases">
        <title>The complete genome sequence of the rumen bacterium Butyrivibrio hungatei MB2003.</title>
        <authorList>
            <person name="Palevich N."/>
            <person name="Kelly W.J."/>
            <person name="Leahy S.C."/>
            <person name="Altermann E."/>
            <person name="Rakonjac J."/>
            <person name="Attwood G.T."/>
        </authorList>
    </citation>
    <scope>NUCLEOTIDE SEQUENCE [LARGE SCALE GENOMIC DNA]</scope>
    <source>
        <strain evidence="3">MB2003</strain>
    </source>
</reference>
<dbReference type="SUPFAM" id="SSF50494">
    <property type="entry name" value="Trypsin-like serine proteases"/>
    <property type="match status" value="1"/>
</dbReference>
<dbReference type="AlphaFoldDB" id="A0A1D9P0H9"/>
<dbReference type="Gene3D" id="2.40.10.10">
    <property type="entry name" value="Trypsin-like serine proteases"/>
    <property type="match status" value="2"/>
</dbReference>
<evidence type="ECO:0000313" key="2">
    <source>
        <dbReference type="EMBL" id="AOZ95844.1"/>
    </source>
</evidence>
<feature type="transmembrane region" description="Helical" evidence="1">
    <location>
        <begin position="12"/>
        <end position="30"/>
    </location>
</feature>
<keyword evidence="1" id="KW-0812">Transmembrane</keyword>
<dbReference type="OrthoDB" id="2005109at2"/>
<keyword evidence="3" id="KW-1185">Reference proteome</keyword>
<evidence type="ECO:0000256" key="1">
    <source>
        <dbReference type="SAM" id="Phobius"/>
    </source>
</evidence>
<dbReference type="Pfam" id="PF13365">
    <property type="entry name" value="Trypsin_2"/>
    <property type="match status" value="1"/>
</dbReference>
<proteinExistence type="predicted"/>
<evidence type="ECO:0000313" key="3">
    <source>
        <dbReference type="Proteomes" id="UP000179284"/>
    </source>
</evidence>
<dbReference type="KEGG" id="bhu:bhn_I0810"/>
<dbReference type="Proteomes" id="UP000179284">
    <property type="component" value="Chromosome I"/>
</dbReference>
<organism evidence="2 3">
    <name type="scientific">Butyrivibrio hungatei</name>
    <dbReference type="NCBI Taxonomy" id="185008"/>
    <lineage>
        <taxon>Bacteria</taxon>
        <taxon>Bacillati</taxon>
        <taxon>Bacillota</taxon>
        <taxon>Clostridia</taxon>
        <taxon>Lachnospirales</taxon>
        <taxon>Lachnospiraceae</taxon>
        <taxon>Butyrivibrio</taxon>
    </lineage>
</organism>
<accession>A0A1D9P0H9</accession>
<dbReference type="RefSeq" id="WP_071175580.1">
    <property type="nucleotide sequence ID" value="NZ_CP017831.1"/>
</dbReference>
<dbReference type="InterPro" id="IPR043504">
    <property type="entry name" value="Peptidase_S1_PA_chymotrypsin"/>
</dbReference>
<gene>
    <name evidence="2" type="ORF">bhn_I0810</name>
</gene>
<keyword evidence="1" id="KW-1133">Transmembrane helix</keyword>
<dbReference type="EMBL" id="CP017831">
    <property type="protein sequence ID" value="AOZ95844.1"/>
    <property type="molecule type" value="Genomic_DNA"/>
</dbReference>
<dbReference type="PANTHER" id="PTHR43019">
    <property type="entry name" value="SERINE ENDOPROTEASE DEGS"/>
    <property type="match status" value="1"/>
</dbReference>
<protein>
    <submittedName>
        <fullName evidence="2">Trypsin like peptidase domain-containing protein</fullName>
    </submittedName>
</protein>
<dbReference type="PANTHER" id="PTHR43019:SF23">
    <property type="entry name" value="PROTEASE DO-LIKE 5, CHLOROPLASTIC"/>
    <property type="match status" value="1"/>
</dbReference>
<sequence length="214" mass="23681">MYNDWKKTYYKRAIPIGIMVWVLFVIMMIGTTGPFKSYDISYGEAIEDARLSEVLVESGNLRGTGCIWDGDGSNLIIITAAHVIDDPEDIDIIYDSQTVEKARLLEMDEELDIAYVEATGRGPYKIVKRKDKLPKESESVIIVDAASPDASIGVVAEPDIYVEDFDHNMIYCRIEVNEGMSGSGLYDKKGNFIGILLGGSDSAEAVCLSTIYIK</sequence>
<keyword evidence="1" id="KW-0472">Membrane</keyword>
<dbReference type="InterPro" id="IPR009003">
    <property type="entry name" value="Peptidase_S1_PA"/>
</dbReference>